<evidence type="ECO:0000313" key="3">
    <source>
        <dbReference type="EMBL" id="KAG8170945.1"/>
    </source>
</evidence>
<reference evidence="3 4" key="1">
    <citation type="journal article" date="2022" name="Nat. Ecol. Evol.">
        <title>A masculinizing supergene underlies an exaggerated male reproductive morph in a spider.</title>
        <authorList>
            <person name="Hendrickx F."/>
            <person name="De Corte Z."/>
            <person name="Sonet G."/>
            <person name="Van Belleghem S.M."/>
            <person name="Kostlbacher S."/>
            <person name="Vangestel C."/>
        </authorList>
    </citation>
    <scope>NUCLEOTIDE SEQUENCE [LARGE SCALE GENOMIC DNA]</scope>
    <source>
        <strain evidence="3">W744_W776</strain>
    </source>
</reference>
<dbReference type="Proteomes" id="UP000827092">
    <property type="component" value="Unassembled WGS sequence"/>
</dbReference>
<dbReference type="Pfam" id="PF08429">
    <property type="entry name" value="PLU-1"/>
    <property type="match status" value="1"/>
</dbReference>
<comment type="caution">
    <text evidence="3">The sequence shown here is derived from an EMBL/GenBank/DDBJ whole genome shotgun (WGS) entry which is preliminary data.</text>
</comment>
<gene>
    <name evidence="3" type="ORF">JTE90_027093</name>
</gene>
<proteinExistence type="predicted"/>
<accession>A0AAV6THJ2</accession>
<dbReference type="AlphaFoldDB" id="A0AAV6THJ2"/>
<evidence type="ECO:0000259" key="2">
    <source>
        <dbReference type="Pfam" id="PF08429"/>
    </source>
</evidence>
<keyword evidence="4" id="KW-1185">Reference proteome</keyword>
<dbReference type="InterPro" id="IPR013637">
    <property type="entry name" value="Lys_sp_deMease-like_dom"/>
</dbReference>
<feature type="non-terminal residue" evidence="3">
    <location>
        <position position="1"/>
    </location>
</feature>
<organism evidence="3 4">
    <name type="scientific">Oedothorax gibbosus</name>
    <dbReference type="NCBI Taxonomy" id="931172"/>
    <lineage>
        <taxon>Eukaryota</taxon>
        <taxon>Metazoa</taxon>
        <taxon>Ecdysozoa</taxon>
        <taxon>Arthropoda</taxon>
        <taxon>Chelicerata</taxon>
        <taxon>Arachnida</taxon>
        <taxon>Araneae</taxon>
        <taxon>Araneomorphae</taxon>
        <taxon>Entelegynae</taxon>
        <taxon>Araneoidea</taxon>
        <taxon>Linyphiidae</taxon>
        <taxon>Erigoninae</taxon>
        <taxon>Oedothorax</taxon>
    </lineage>
</organism>
<protein>
    <recommendedName>
        <fullName evidence="2">Lysine-specific demethylase-like domain-containing protein</fullName>
    </recommendedName>
</protein>
<feature type="domain" description="Lysine-specific demethylase-like" evidence="2">
    <location>
        <begin position="2"/>
        <end position="106"/>
    </location>
</feature>
<name>A0AAV6THJ2_9ARAC</name>
<evidence type="ECO:0000313" key="4">
    <source>
        <dbReference type="Proteomes" id="UP000827092"/>
    </source>
</evidence>
<feature type="region of interest" description="Disordered" evidence="1">
    <location>
        <begin position="116"/>
        <end position="136"/>
    </location>
</feature>
<dbReference type="EMBL" id="JAFNEN010004646">
    <property type="protein sequence ID" value="KAG8170945.1"/>
    <property type="molecule type" value="Genomic_DNA"/>
</dbReference>
<sequence>PKLTLSALESVVRDASNISVFLPNVLQLTDAVRKAKEWLHKVQAIQNGIHNPYLDILEHLVVRGRPLPVRLEQLAQIESQVEAARSWKEKTARTFLKKNSHYPLLEVLSPRKDIGCPLTAKGKKRRRDNEEGISDDSLEMRFEETKDPATIVANFKESERKELDTMILLRNKNSRKRTEQPR</sequence>
<evidence type="ECO:0000256" key="1">
    <source>
        <dbReference type="SAM" id="MobiDB-lite"/>
    </source>
</evidence>